<dbReference type="AlphaFoldDB" id="A0A4Q9N9A4"/>
<name>A0A4Q9N9A4_9APHY</name>
<accession>A0A4Q9N9A4</accession>
<evidence type="ECO:0000313" key="1">
    <source>
        <dbReference type="EMBL" id="TBU58250.1"/>
    </source>
</evidence>
<proteinExistence type="predicted"/>
<dbReference type="Proteomes" id="UP000292082">
    <property type="component" value="Unassembled WGS sequence"/>
</dbReference>
<protein>
    <submittedName>
        <fullName evidence="1">Uncharacterized protein</fullName>
    </submittedName>
</protein>
<organism evidence="1 2">
    <name type="scientific">Dichomitus squalens</name>
    <dbReference type="NCBI Taxonomy" id="114155"/>
    <lineage>
        <taxon>Eukaryota</taxon>
        <taxon>Fungi</taxon>
        <taxon>Dikarya</taxon>
        <taxon>Basidiomycota</taxon>
        <taxon>Agaricomycotina</taxon>
        <taxon>Agaricomycetes</taxon>
        <taxon>Polyporales</taxon>
        <taxon>Polyporaceae</taxon>
        <taxon>Dichomitus</taxon>
    </lineage>
</organism>
<reference evidence="1 2" key="1">
    <citation type="submission" date="2019-01" db="EMBL/GenBank/DDBJ databases">
        <title>Draft genome sequences of three monokaryotic isolates of the white-rot basidiomycete fungus Dichomitus squalens.</title>
        <authorList>
            <consortium name="DOE Joint Genome Institute"/>
            <person name="Lopez S.C."/>
            <person name="Andreopoulos B."/>
            <person name="Pangilinan J."/>
            <person name="Lipzen A."/>
            <person name="Riley R."/>
            <person name="Ahrendt S."/>
            <person name="Ng V."/>
            <person name="Barry K."/>
            <person name="Daum C."/>
            <person name="Grigoriev I.V."/>
            <person name="Hilden K.S."/>
            <person name="Makela M.R."/>
            <person name="de Vries R.P."/>
        </authorList>
    </citation>
    <scope>NUCLEOTIDE SEQUENCE [LARGE SCALE GENOMIC DNA]</scope>
    <source>
        <strain evidence="1 2">CBS 464.89</strain>
    </source>
</reference>
<evidence type="ECO:0000313" key="2">
    <source>
        <dbReference type="Proteomes" id="UP000292082"/>
    </source>
</evidence>
<keyword evidence="2" id="KW-1185">Reference proteome</keyword>
<dbReference type="EMBL" id="ML145127">
    <property type="protein sequence ID" value="TBU58250.1"/>
    <property type="molecule type" value="Genomic_DNA"/>
</dbReference>
<sequence>MKESSTKVLDGFRVFLSLAFEHDLYERHLYVDLLQPLHDIHGCERGLVLNISVESISNKTRGAERAIALGFAAAFPV</sequence>
<gene>
    <name evidence="1" type="ORF">BD310DRAFT_977544</name>
</gene>